<organism evidence="6 7">
    <name type="scientific">Roseivirga spongicola</name>
    <dbReference type="NCBI Taxonomy" id="333140"/>
    <lineage>
        <taxon>Bacteria</taxon>
        <taxon>Pseudomonadati</taxon>
        <taxon>Bacteroidota</taxon>
        <taxon>Cytophagia</taxon>
        <taxon>Cytophagales</taxon>
        <taxon>Roseivirgaceae</taxon>
        <taxon>Roseivirga</taxon>
    </lineage>
</organism>
<dbReference type="Proteomes" id="UP000075606">
    <property type="component" value="Unassembled WGS sequence"/>
</dbReference>
<reference evidence="6 7" key="1">
    <citation type="submission" date="2016-01" db="EMBL/GenBank/DDBJ databases">
        <title>Genome sequencing of Roseivirga spongicola UST030701-084.</title>
        <authorList>
            <person name="Selvaratnam C."/>
            <person name="Thevarajoo S."/>
            <person name="Goh K.M."/>
            <person name="Ee R."/>
            <person name="Chan K.-G."/>
            <person name="Chong C.S."/>
        </authorList>
    </citation>
    <scope>NUCLEOTIDE SEQUENCE [LARGE SCALE GENOMIC DNA]</scope>
    <source>
        <strain evidence="6 7">UST030701-084</strain>
    </source>
</reference>
<dbReference type="SUPFAM" id="SSF50475">
    <property type="entry name" value="FMN-binding split barrel"/>
    <property type="match status" value="1"/>
</dbReference>
<comment type="similarity">
    <text evidence="4">Belongs to the flavoredoxin family.</text>
</comment>
<dbReference type="GO" id="GO:0010181">
    <property type="term" value="F:FMN binding"/>
    <property type="evidence" value="ECO:0007669"/>
    <property type="project" value="InterPro"/>
</dbReference>
<keyword evidence="3" id="KW-0288">FMN</keyword>
<evidence type="ECO:0000259" key="5">
    <source>
        <dbReference type="Pfam" id="PF01613"/>
    </source>
</evidence>
<dbReference type="OrthoDB" id="5293996at2"/>
<comment type="cofactor">
    <cofactor evidence="1">
        <name>FMN</name>
        <dbReference type="ChEBI" id="CHEBI:58210"/>
    </cofactor>
</comment>
<evidence type="ECO:0000256" key="2">
    <source>
        <dbReference type="ARBA" id="ARBA00022630"/>
    </source>
</evidence>
<evidence type="ECO:0000256" key="3">
    <source>
        <dbReference type="ARBA" id="ARBA00022643"/>
    </source>
</evidence>
<evidence type="ECO:0000313" key="7">
    <source>
        <dbReference type="Proteomes" id="UP000075606"/>
    </source>
</evidence>
<evidence type="ECO:0000256" key="1">
    <source>
        <dbReference type="ARBA" id="ARBA00001917"/>
    </source>
</evidence>
<dbReference type="GO" id="GO:0016646">
    <property type="term" value="F:oxidoreductase activity, acting on the CH-NH group of donors, NAD or NADP as acceptor"/>
    <property type="evidence" value="ECO:0007669"/>
    <property type="project" value="UniProtKB-ARBA"/>
</dbReference>
<dbReference type="InterPro" id="IPR012349">
    <property type="entry name" value="Split_barrel_FMN-bd"/>
</dbReference>
<sequence>MQLNGNEIKSLDKIYRLNLINSVTGIKPANLIGTKNSQGVENLAIFSSVVHLGSNPPLIGMVTRPTDEVPRHTFSNIEESGVYTINAVGAEMTKEAHYTSAKFEEEESEFETCGFIPEYVDGFDAPFVQQSKLKMGLKLVDQYPIRQNGTILLVGEIQHLIVEEDAITSEGYLELDKLNLAGISGLNTYYRLNKIDTYPYARVNDFKSEA</sequence>
<protein>
    <submittedName>
        <fullName evidence="6">Flavin oxidoreductase</fullName>
    </submittedName>
</protein>
<dbReference type="AlphaFoldDB" id="A0A150X6Q5"/>
<evidence type="ECO:0000313" key="6">
    <source>
        <dbReference type="EMBL" id="KYG74322.1"/>
    </source>
</evidence>
<name>A0A150X6Q5_9BACT</name>
<proteinExistence type="inferred from homology"/>
<dbReference type="Pfam" id="PF01613">
    <property type="entry name" value="Flavin_Reduct"/>
    <property type="match status" value="1"/>
</dbReference>
<dbReference type="InterPro" id="IPR002563">
    <property type="entry name" value="Flavin_Rdtase-like_dom"/>
</dbReference>
<feature type="domain" description="Flavin reductase like" evidence="5">
    <location>
        <begin position="28"/>
        <end position="166"/>
    </location>
</feature>
<dbReference type="STRING" id="333140.AWW68_15155"/>
<dbReference type="Gene3D" id="2.30.110.10">
    <property type="entry name" value="Electron Transport, Fmn-binding Protein, Chain A"/>
    <property type="match status" value="1"/>
</dbReference>
<evidence type="ECO:0000256" key="4">
    <source>
        <dbReference type="ARBA" id="ARBA00038054"/>
    </source>
</evidence>
<keyword evidence="7" id="KW-1185">Reference proteome</keyword>
<accession>A0A150X6Q5</accession>
<comment type="caution">
    <text evidence="6">The sequence shown here is derived from an EMBL/GenBank/DDBJ whole genome shotgun (WGS) entry which is preliminary data.</text>
</comment>
<dbReference type="EMBL" id="LRPC01000028">
    <property type="protein sequence ID" value="KYG74322.1"/>
    <property type="molecule type" value="Genomic_DNA"/>
</dbReference>
<dbReference type="PANTHER" id="PTHR33798:SF5">
    <property type="entry name" value="FLAVIN REDUCTASE LIKE DOMAIN-CONTAINING PROTEIN"/>
    <property type="match status" value="1"/>
</dbReference>
<dbReference type="PANTHER" id="PTHR33798">
    <property type="entry name" value="FLAVOPROTEIN OXYGENASE"/>
    <property type="match status" value="1"/>
</dbReference>
<gene>
    <name evidence="6" type="ORF">AWW68_15155</name>
</gene>
<keyword evidence="2" id="KW-0285">Flavoprotein</keyword>